<dbReference type="Proteomes" id="UP000503462">
    <property type="component" value="Chromosome 4"/>
</dbReference>
<proteinExistence type="predicted"/>
<evidence type="ECO:0000256" key="1">
    <source>
        <dbReference type="SAM" id="MobiDB-lite"/>
    </source>
</evidence>
<protein>
    <submittedName>
        <fullName evidence="2">Uncharacterized protein</fullName>
    </submittedName>
</protein>
<keyword evidence="3" id="KW-1185">Reference proteome</keyword>
<feature type="compositionally biased region" description="Polar residues" evidence="1">
    <location>
        <begin position="296"/>
        <end position="309"/>
    </location>
</feature>
<feature type="compositionally biased region" description="Polar residues" evidence="1">
    <location>
        <begin position="365"/>
        <end position="374"/>
    </location>
</feature>
<feature type="compositionally biased region" description="Polar residues" evidence="1">
    <location>
        <begin position="270"/>
        <end position="282"/>
    </location>
</feature>
<evidence type="ECO:0000313" key="2">
    <source>
        <dbReference type="EMBL" id="QIX00777.1"/>
    </source>
</evidence>
<name>A0A6H0Y189_9PEZI</name>
<feature type="compositionally biased region" description="Basic and acidic residues" evidence="1">
    <location>
        <begin position="93"/>
        <end position="103"/>
    </location>
</feature>
<feature type="compositionally biased region" description="Polar residues" evidence="1">
    <location>
        <begin position="323"/>
        <end position="357"/>
    </location>
</feature>
<dbReference type="OrthoDB" id="10251136at2759"/>
<dbReference type="EMBL" id="CP051142">
    <property type="protein sequence ID" value="QIX00777.1"/>
    <property type="molecule type" value="Genomic_DNA"/>
</dbReference>
<gene>
    <name evidence="2" type="ORF">AMS68_006294</name>
</gene>
<feature type="compositionally biased region" description="Low complexity" evidence="1">
    <location>
        <begin position="245"/>
        <end position="260"/>
    </location>
</feature>
<feature type="compositionally biased region" description="Polar residues" evidence="1">
    <location>
        <begin position="173"/>
        <end position="182"/>
    </location>
</feature>
<feature type="region of interest" description="Disordered" evidence="1">
    <location>
        <begin position="93"/>
        <end position="374"/>
    </location>
</feature>
<sequence length="374" mass="41548">MNLRKTPASSMQKTYDECYLTCSTAVYFEGQNNEAEALRAWRNALDQIYYHNAYKIPSSYTPRTETEKALQDSLRSMELQCKERVDLLEALKKSRDEASDETKPASTTNGNNHKGRESLLSGSRSPMPDEKKTWLGNDTVPQASYEDLPRPPPRKLTSRPSHDSRPSYGARKISSQDTSRTMSLPHVESAAAFSPSLAPPMQDRPRPSRTPSPEKKGGMLRTLRSNSGKDRASSGRMPTSMRSKAQPAAAKAATQVWAGQRQSLGAAEQIHTTSSSQGNTWDPYTRSLVDSALADQRQNPETTIRQPTPTELVRPTPKDRPSSRLSQASTVPRTEQSYLQAYRPNLTTTKQSEQSTFEPPPVPPHTSTSRIVTP</sequence>
<reference evidence="2 3" key="1">
    <citation type="journal article" date="2016" name="Sci. Rep.">
        <title>Peltaster fructicola genome reveals evolution from an invasive phytopathogen to an ectophytic parasite.</title>
        <authorList>
            <person name="Xu C."/>
            <person name="Chen H."/>
            <person name="Gleason M.L."/>
            <person name="Xu J.R."/>
            <person name="Liu H."/>
            <person name="Zhang R."/>
            <person name="Sun G."/>
        </authorList>
    </citation>
    <scope>NUCLEOTIDE SEQUENCE [LARGE SCALE GENOMIC DNA]</scope>
    <source>
        <strain evidence="2 3">LNHT1506</strain>
    </source>
</reference>
<organism evidence="2 3">
    <name type="scientific">Peltaster fructicola</name>
    <dbReference type="NCBI Taxonomy" id="286661"/>
    <lineage>
        <taxon>Eukaryota</taxon>
        <taxon>Fungi</taxon>
        <taxon>Dikarya</taxon>
        <taxon>Ascomycota</taxon>
        <taxon>Pezizomycotina</taxon>
        <taxon>Dothideomycetes</taxon>
        <taxon>Dothideomycetes incertae sedis</taxon>
        <taxon>Peltaster</taxon>
    </lineage>
</organism>
<accession>A0A6H0Y189</accession>
<dbReference type="AlphaFoldDB" id="A0A6H0Y189"/>
<evidence type="ECO:0000313" key="3">
    <source>
        <dbReference type="Proteomes" id="UP000503462"/>
    </source>
</evidence>
<feature type="compositionally biased region" description="Low complexity" evidence="1">
    <location>
        <begin position="189"/>
        <end position="200"/>
    </location>
</feature>